<proteinExistence type="predicted"/>
<reference evidence="2 3" key="1">
    <citation type="submission" date="2012-06" db="EMBL/GenBank/DDBJ databases">
        <title>The complete genome of Ornithobacterium rhinotracheale DSM 15997.</title>
        <authorList>
            <consortium name="US DOE Joint Genome Institute (JGI-PGF)"/>
            <person name="Lucas S."/>
            <person name="Copeland A."/>
            <person name="Lapidus A."/>
            <person name="Goodwin L."/>
            <person name="Pitluck S."/>
            <person name="Peters L."/>
            <person name="Mikhailova N."/>
            <person name="Teshima H."/>
            <person name="Kyrpides N."/>
            <person name="Mavromatis K."/>
            <person name="Pagani I."/>
            <person name="Ivanova N."/>
            <person name="Ovchinnikova G."/>
            <person name="Zeytun A."/>
            <person name="Detter J.C."/>
            <person name="Han C."/>
            <person name="Land M."/>
            <person name="Hauser L."/>
            <person name="Markowitz V."/>
            <person name="Cheng J.-F."/>
            <person name="Hugenholtz P."/>
            <person name="Woyke T."/>
            <person name="Wu D."/>
            <person name="Lang E."/>
            <person name="Kopitz M."/>
            <person name="Brambilla E."/>
            <person name="Klenk H.-P."/>
            <person name="Eisen J.A."/>
        </authorList>
    </citation>
    <scope>NUCLEOTIDE SEQUENCE [LARGE SCALE GENOMIC DNA]</scope>
    <source>
        <strain evidence="3">ATCC 51463 / DSM 15997 / CCUG 23171 / LMG 9086</strain>
    </source>
</reference>
<keyword evidence="3" id="KW-1185">Reference proteome</keyword>
<dbReference type="Proteomes" id="UP000006051">
    <property type="component" value="Chromosome"/>
</dbReference>
<organism evidence="2 3">
    <name type="scientific">Ornithobacterium rhinotracheale (strain ATCC 51463 / DSM 15997 / CCUG 23171 / CIP 104009 / LMG 9086)</name>
    <dbReference type="NCBI Taxonomy" id="867902"/>
    <lineage>
        <taxon>Bacteria</taxon>
        <taxon>Pseudomonadati</taxon>
        <taxon>Bacteroidota</taxon>
        <taxon>Flavobacteriia</taxon>
        <taxon>Flavobacteriales</taxon>
        <taxon>Weeksellaceae</taxon>
        <taxon>Ornithobacterium</taxon>
    </lineage>
</organism>
<evidence type="ECO:0000313" key="2">
    <source>
        <dbReference type="EMBL" id="AFL96587.1"/>
    </source>
</evidence>
<protein>
    <submittedName>
        <fullName evidence="2">Uncharacterized protein</fullName>
    </submittedName>
</protein>
<dbReference type="EMBL" id="CP003283">
    <property type="protein sequence ID" value="AFL96587.1"/>
    <property type="molecule type" value="Genomic_DNA"/>
</dbReference>
<gene>
    <name evidence="2" type="ordered locus">Ornrh_0379</name>
</gene>
<dbReference type="STRING" id="867902.Ornrh_0379"/>
<feature type="region of interest" description="Disordered" evidence="1">
    <location>
        <begin position="23"/>
        <end position="42"/>
    </location>
</feature>
<dbReference type="AlphaFoldDB" id="I3ZY03"/>
<dbReference type="HOGENOM" id="CLU_2331034_0_0_10"/>
<name>I3ZY03_ORNRL</name>
<accession>I3ZY03</accession>
<evidence type="ECO:0000256" key="1">
    <source>
        <dbReference type="SAM" id="MobiDB-lite"/>
    </source>
</evidence>
<evidence type="ECO:0000313" key="3">
    <source>
        <dbReference type="Proteomes" id="UP000006051"/>
    </source>
</evidence>
<sequence>MAGFGTLNESEQMHTLQSVVNTLGSYPKPRQKGDEVEPSPEDLGAFLSASNVRNACKLAMLRVWRTSTAENIINTNLEIALTLLTE</sequence>
<dbReference type="KEGG" id="orh:Ornrh_0379"/>